<comment type="caution">
    <text evidence="1">The sequence shown here is derived from an EMBL/GenBank/DDBJ whole genome shotgun (WGS) entry which is preliminary data.</text>
</comment>
<dbReference type="Pfam" id="PF09953">
    <property type="entry name" value="DUF2187"/>
    <property type="match status" value="1"/>
</dbReference>
<gene>
    <name evidence="1" type="ORF">CVD27_25385</name>
</gene>
<accession>A0A2N5H7B5</accession>
<dbReference type="RefSeq" id="WP_101651686.1">
    <property type="nucleotide sequence ID" value="NZ_PGVE01000097.1"/>
</dbReference>
<protein>
    <submittedName>
        <fullName evidence="1">DUF2187 domain-containing protein</fullName>
    </submittedName>
</protein>
<dbReference type="OrthoDB" id="2887062at2"/>
<evidence type="ECO:0000313" key="1">
    <source>
        <dbReference type="EMBL" id="PLS01417.1"/>
    </source>
</evidence>
<dbReference type="EMBL" id="PGVE01000097">
    <property type="protein sequence ID" value="PLS01417.1"/>
    <property type="molecule type" value="Genomic_DNA"/>
</dbReference>
<evidence type="ECO:0000313" key="2">
    <source>
        <dbReference type="Proteomes" id="UP000234950"/>
    </source>
</evidence>
<organism evidence="1 2">
    <name type="scientific">Neobacillus cucumis</name>
    <dbReference type="NCBI Taxonomy" id="1740721"/>
    <lineage>
        <taxon>Bacteria</taxon>
        <taxon>Bacillati</taxon>
        <taxon>Bacillota</taxon>
        <taxon>Bacilli</taxon>
        <taxon>Bacillales</taxon>
        <taxon>Bacillaceae</taxon>
        <taxon>Neobacillus</taxon>
    </lineage>
</organism>
<dbReference type="AlphaFoldDB" id="A0A2N5H7B5"/>
<proteinExistence type="predicted"/>
<sequence length="62" mass="7169">MLFKAQKKAEIGDRIFFKNGVKGIVQKVYDNSVITKIIENKTELEFKENITVVAHKNYRVLA</sequence>
<dbReference type="InterPro" id="IPR018690">
    <property type="entry name" value="DUF2187"/>
</dbReference>
<keyword evidence="2" id="KW-1185">Reference proteome</keyword>
<reference evidence="1 2" key="1">
    <citation type="submission" date="2017-11" db="EMBL/GenBank/DDBJ databases">
        <title>Comparitive Functional Genomics of Dry Heat Resistant strains isolated from the Viking Spacecraft.</title>
        <authorList>
            <person name="Seuylemezian A."/>
            <person name="Cooper K."/>
            <person name="Vaishampayan P."/>
        </authorList>
    </citation>
    <scope>NUCLEOTIDE SEQUENCE [LARGE SCALE GENOMIC DNA]</scope>
    <source>
        <strain evidence="1 2">V32-6</strain>
    </source>
</reference>
<dbReference type="Proteomes" id="UP000234950">
    <property type="component" value="Unassembled WGS sequence"/>
</dbReference>
<name>A0A2N5H7B5_9BACI</name>